<gene>
    <name evidence="3" type="ORF">V6N11_029489</name>
</gene>
<feature type="compositionally biased region" description="Low complexity" evidence="1">
    <location>
        <begin position="313"/>
        <end position="330"/>
    </location>
</feature>
<protein>
    <recommendedName>
        <fullName evidence="2">C2 domain-containing protein</fullName>
    </recommendedName>
</protein>
<dbReference type="Proteomes" id="UP001396334">
    <property type="component" value="Unassembled WGS sequence"/>
</dbReference>
<dbReference type="PANTHER" id="PTHR32246">
    <property type="entry name" value="INGRESSION PROTEIN FIC1"/>
    <property type="match status" value="1"/>
</dbReference>
<sequence>MSGLKTSFQLLELIVISAQDLEPICNHRKMKTYAVAWVHPGRKLSTRIDHQGHTNPTWNDKFTFRVDEEFFSRDTSAIMVEIYATHWLRHVHVGTVRVMIKNLVPQLTCRSNRRDEVQLGTTLAALQVWRPSGRPQGMLNIGLALIDNSKRSMPLYLQMGSSVVGYKHLMGEQEYPVSNNTKSNNNDNRNHSPETLGKPKLRRTKSDSSSIFPPDLQPKMPTKGSSIINDGGGSIVDGSGGSMVNFKAHPRGSSMINCTLAKINPIKGKSSSVVNGSEVEESNCKANSRGNSMVNYTVRKLNPRKKGKKGKSRSSASATSGSGSSSVVSGLKTPTRKSPTGSYVAAPRRTGGSKVWTDSEIGPSPSEVAAAVAQNTHHKRSDDCESSILGWNLDDESIEGLQSKLERWRTEESPISDWSSDVSSSLSGTPASHRSRHARRHSDDGGTIKCFGNICGCQISITCGGDDETSSRKKGKLHRPAPSYIYDGNDN</sequence>
<feature type="region of interest" description="Disordered" evidence="1">
    <location>
        <begin position="176"/>
        <end position="225"/>
    </location>
</feature>
<keyword evidence="4" id="KW-1185">Reference proteome</keyword>
<evidence type="ECO:0000259" key="2">
    <source>
        <dbReference type="PROSITE" id="PS50004"/>
    </source>
</evidence>
<dbReference type="Pfam" id="PF00168">
    <property type="entry name" value="C2"/>
    <property type="match status" value="1"/>
</dbReference>
<feature type="region of interest" description="Disordered" evidence="1">
    <location>
        <begin position="280"/>
        <end position="363"/>
    </location>
</feature>
<feature type="compositionally biased region" description="Low complexity" evidence="1">
    <location>
        <begin position="413"/>
        <end position="427"/>
    </location>
</feature>
<dbReference type="CDD" id="cd04051">
    <property type="entry name" value="C2_SRC2_like"/>
    <property type="match status" value="1"/>
</dbReference>
<dbReference type="PROSITE" id="PS50004">
    <property type="entry name" value="C2"/>
    <property type="match status" value="1"/>
</dbReference>
<comment type="caution">
    <text evidence="3">The sequence shown here is derived from an EMBL/GenBank/DDBJ whole genome shotgun (WGS) entry which is preliminary data.</text>
</comment>
<feature type="region of interest" description="Disordered" evidence="1">
    <location>
        <begin position="412"/>
        <end position="443"/>
    </location>
</feature>
<feature type="compositionally biased region" description="Polar residues" evidence="1">
    <location>
        <begin position="284"/>
        <end position="295"/>
    </location>
</feature>
<accession>A0ABR2P7A1</accession>
<dbReference type="InterPro" id="IPR000008">
    <property type="entry name" value="C2_dom"/>
</dbReference>
<proteinExistence type="predicted"/>
<dbReference type="EMBL" id="JBBPBN010000078">
    <property type="protein sequence ID" value="KAK8984166.1"/>
    <property type="molecule type" value="Genomic_DNA"/>
</dbReference>
<feature type="compositionally biased region" description="Basic residues" evidence="1">
    <location>
        <begin position="301"/>
        <end position="312"/>
    </location>
</feature>
<evidence type="ECO:0000313" key="4">
    <source>
        <dbReference type="Proteomes" id="UP001396334"/>
    </source>
</evidence>
<dbReference type="SUPFAM" id="SSF49562">
    <property type="entry name" value="C2 domain (Calcium/lipid-binding domain, CaLB)"/>
    <property type="match status" value="1"/>
</dbReference>
<feature type="region of interest" description="Disordered" evidence="1">
    <location>
        <begin position="465"/>
        <end position="491"/>
    </location>
</feature>
<name>A0ABR2P7A1_9ROSI</name>
<dbReference type="Gene3D" id="2.60.40.150">
    <property type="entry name" value="C2 domain"/>
    <property type="match status" value="1"/>
</dbReference>
<organism evidence="3 4">
    <name type="scientific">Hibiscus sabdariffa</name>
    <name type="common">roselle</name>
    <dbReference type="NCBI Taxonomy" id="183260"/>
    <lineage>
        <taxon>Eukaryota</taxon>
        <taxon>Viridiplantae</taxon>
        <taxon>Streptophyta</taxon>
        <taxon>Embryophyta</taxon>
        <taxon>Tracheophyta</taxon>
        <taxon>Spermatophyta</taxon>
        <taxon>Magnoliopsida</taxon>
        <taxon>eudicotyledons</taxon>
        <taxon>Gunneridae</taxon>
        <taxon>Pentapetalae</taxon>
        <taxon>rosids</taxon>
        <taxon>malvids</taxon>
        <taxon>Malvales</taxon>
        <taxon>Malvaceae</taxon>
        <taxon>Malvoideae</taxon>
        <taxon>Hibiscus</taxon>
    </lineage>
</organism>
<evidence type="ECO:0000313" key="3">
    <source>
        <dbReference type="EMBL" id="KAK8984166.1"/>
    </source>
</evidence>
<dbReference type="PANTHER" id="PTHR32246:SF143">
    <property type="entry name" value="CALCIUM-DEPENDENT LIPID-BINDING (CALB DOMAIN) FAMILY PROTEIN"/>
    <property type="match status" value="1"/>
</dbReference>
<dbReference type="InterPro" id="IPR035892">
    <property type="entry name" value="C2_domain_sf"/>
</dbReference>
<dbReference type="SMART" id="SM00239">
    <property type="entry name" value="C2"/>
    <property type="match status" value="1"/>
</dbReference>
<evidence type="ECO:0000256" key="1">
    <source>
        <dbReference type="SAM" id="MobiDB-lite"/>
    </source>
</evidence>
<reference evidence="3 4" key="1">
    <citation type="journal article" date="2024" name="G3 (Bethesda)">
        <title>Genome assembly of Hibiscus sabdariffa L. provides insights into metabolisms of medicinal natural products.</title>
        <authorList>
            <person name="Kim T."/>
        </authorList>
    </citation>
    <scope>NUCLEOTIDE SEQUENCE [LARGE SCALE GENOMIC DNA]</scope>
    <source>
        <strain evidence="3">TK-2024</strain>
        <tissue evidence="3">Old leaves</tissue>
    </source>
</reference>
<feature type="domain" description="C2" evidence="2">
    <location>
        <begin position="1"/>
        <end position="115"/>
    </location>
</feature>
<feature type="compositionally biased region" description="Low complexity" evidence="1">
    <location>
        <begin position="178"/>
        <end position="187"/>
    </location>
</feature>
<dbReference type="InterPro" id="IPR044750">
    <property type="entry name" value="C2_SRC2/BAP"/>
</dbReference>